<evidence type="ECO:0000256" key="1">
    <source>
        <dbReference type="SAM" id="Phobius"/>
    </source>
</evidence>
<feature type="transmembrane region" description="Helical" evidence="1">
    <location>
        <begin position="589"/>
        <end position="606"/>
    </location>
</feature>
<keyword evidence="4" id="KW-0012">Acyltransferase</keyword>
<dbReference type="SMART" id="SM00703">
    <property type="entry name" value="NRF"/>
    <property type="match status" value="1"/>
</dbReference>
<keyword evidence="5" id="KW-1185">Reference proteome</keyword>
<dbReference type="Proteomes" id="UP001307889">
    <property type="component" value="Chromosome 4"/>
</dbReference>
<evidence type="ECO:0000256" key="2">
    <source>
        <dbReference type="SAM" id="SignalP"/>
    </source>
</evidence>
<organism evidence="4 5">
    <name type="scientific">Nesidiocoris tenuis</name>
    <dbReference type="NCBI Taxonomy" id="355587"/>
    <lineage>
        <taxon>Eukaryota</taxon>
        <taxon>Metazoa</taxon>
        <taxon>Ecdysozoa</taxon>
        <taxon>Arthropoda</taxon>
        <taxon>Hexapoda</taxon>
        <taxon>Insecta</taxon>
        <taxon>Pterygota</taxon>
        <taxon>Neoptera</taxon>
        <taxon>Paraneoptera</taxon>
        <taxon>Hemiptera</taxon>
        <taxon>Heteroptera</taxon>
        <taxon>Panheteroptera</taxon>
        <taxon>Cimicomorpha</taxon>
        <taxon>Miridae</taxon>
        <taxon>Dicyphina</taxon>
        <taxon>Nesidiocoris</taxon>
    </lineage>
</organism>
<feature type="transmembrane region" description="Helical" evidence="1">
    <location>
        <begin position="689"/>
        <end position="707"/>
    </location>
</feature>
<dbReference type="InterPro" id="IPR002656">
    <property type="entry name" value="Acyl_transf_3_dom"/>
</dbReference>
<feature type="transmembrane region" description="Helical" evidence="1">
    <location>
        <begin position="618"/>
        <end position="638"/>
    </location>
</feature>
<dbReference type="PANTHER" id="PTHR11161:SF72">
    <property type="entry name" value="FI21449P1"/>
    <property type="match status" value="1"/>
</dbReference>
<feature type="transmembrane region" description="Helical" evidence="1">
    <location>
        <begin position="518"/>
        <end position="538"/>
    </location>
</feature>
<keyword evidence="4" id="KW-0808">Transferase</keyword>
<evidence type="ECO:0000313" key="4">
    <source>
        <dbReference type="EMBL" id="BES93287.1"/>
    </source>
</evidence>
<feature type="transmembrane region" description="Helical" evidence="1">
    <location>
        <begin position="245"/>
        <end position="269"/>
    </location>
</feature>
<keyword evidence="1" id="KW-0472">Membrane</keyword>
<feature type="transmembrane region" description="Helical" evidence="1">
    <location>
        <begin position="405"/>
        <end position="424"/>
    </location>
</feature>
<reference evidence="4 5" key="1">
    <citation type="submission" date="2023-09" db="EMBL/GenBank/DDBJ databases">
        <title>Nesidiocoris tenuis whole genome shotgun sequence.</title>
        <authorList>
            <person name="Shibata T."/>
            <person name="Shimoda M."/>
            <person name="Kobayashi T."/>
            <person name="Uehara T."/>
        </authorList>
    </citation>
    <scope>NUCLEOTIDE SEQUENCE [LARGE SCALE GENOMIC DNA]</scope>
    <source>
        <strain evidence="4 5">Japan</strain>
    </source>
</reference>
<proteinExistence type="predicted"/>
<feature type="domain" description="Nose resistant-to-fluoxetine protein N-terminal" evidence="3">
    <location>
        <begin position="111"/>
        <end position="225"/>
    </location>
</feature>
<feature type="transmembrane region" description="Helical" evidence="1">
    <location>
        <begin position="545"/>
        <end position="566"/>
    </location>
</feature>
<dbReference type="GO" id="GO:0016746">
    <property type="term" value="F:acyltransferase activity"/>
    <property type="evidence" value="ECO:0007669"/>
    <property type="project" value="UniProtKB-KW"/>
</dbReference>
<feature type="transmembrane region" description="Helical" evidence="1">
    <location>
        <begin position="658"/>
        <end position="677"/>
    </location>
</feature>
<feature type="transmembrane region" description="Helical" evidence="1">
    <location>
        <begin position="436"/>
        <end position="455"/>
    </location>
</feature>
<accession>A0ABN7APQ5</accession>
<evidence type="ECO:0000313" key="5">
    <source>
        <dbReference type="Proteomes" id="UP001307889"/>
    </source>
</evidence>
<feature type="transmembrane region" description="Helical" evidence="1">
    <location>
        <begin position="462"/>
        <end position="480"/>
    </location>
</feature>
<keyword evidence="2" id="KW-0732">Signal</keyword>
<sequence>MKRLSILILLALSSWVACQKTNGPFKISVAPDETTPAGEYKTFKLKEIEKIPVDDDDVDEDVDDDIGDNPIVPSTQQSRDQIHAKFGLERALDVYNPHLLSGLWDRTEAVNSTCHRQMGEYLRELTAGRLWALRMADASGRYGGGFFWGNAYWMGSSVHCSHIDDAPFPLAFFVFKAHVKINATLTPNYSHLLIGVCLPISCTTAEAEDIVKLSSDQLTAGTKRTVILSAIKTPHNSYNIFADPVFWTLVFVTVVVGMLVAAATFVDLYEQRQAAKRKKSKFVYDNYTYEVAKARQEVTPKVSLANNNEISEVESSDRNSVDSEETSTPVWREVVLSFSAIKNLKTICEANVGEDTIPTIHGLRSISMAWVILGHTCISAFRYSDNTKYRALAEQQFAFQTINNGAYSVDTFFFISGLLVAFLYFRTTAKVDVTKITGVTGFLNGVLEFIGMFTYRFARLTAPYFYVLGVVLVSMRWFHFNSLFETPTNDYVSCENYWWRNLLYINTLYPVQDMCMLWSWYLSDDTQFFVLGTILLILAVKHLRIAATLMVTFLVSSWITTAMIAYDNNHVPNADDPLALFDKIYDKPWTRLGPYLIGMSVGWILFKKNCKIRMSKTTVTVGWTLSIGTLLFLIYGLYNSELHPIAAAAFSSLSHTAWALGLAWIVIACSVGYGGYVTKILSATFLYPFSRVTYCAYLIHPVVIRSFTMTQESPVHLSVELVTLTWIGHLVISYALSFVISVMFEAPAVSLLRIVSPTKRRRRIKETTS</sequence>
<dbReference type="EMBL" id="AP028912">
    <property type="protein sequence ID" value="BES93287.1"/>
    <property type="molecule type" value="Genomic_DNA"/>
</dbReference>
<dbReference type="InterPro" id="IPR006621">
    <property type="entry name" value="Nose-resist-to-fluoxetine_N"/>
</dbReference>
<evidence type="ECO:0000259" key="3">
    <source>
        <dbReference type="SMART" id="SM00703"/>
    </source>
</evidence>
<feature type="signal peptide" evidence="2">
    <location>
        <begin position="1"/>
        <end position="18"/>
    </location>
</feature>
<keyword evidence="1" id="KW-1133">Transmembrane helix</keyword>
<dbReference type="PANTHER" id="PTHR11161">
    <property type="entry name" value="O-ACYLTRANSFERASE"/>
    <property type="match status" value="1"/>
</dbReference>
<keyword evidence="1" id="KW-0812">Transmembrane</keyword>
<feature type="chain" id="PRO_5047120210" evidence="2">
    <location>
        <begin position="19"/>
        <end position="769"/>
    </location>
</feature>
<dbReference type="InterPro" id="IPR052728">
    <property type="entry name" value="O2_lipid_transport_reg"/>
</dbReference>
<protein>
    <submittedName>
        <fullName evidence="4">Acyltransferase family</fullName>
    </submittedName>
</protein>
<feature type="transmembrane region" description="Helical" evidence="1">
    <location>
        <begin position="727"/>
        <end position="755"/>
    </location>
</feature>
<name>A0ABN7APQ5_9HEMI</name>
<dbReference type="Pfam" id="PF20146">
    <property type="entry name" value="NRF"/>
    <property type="match status" value="1"/>
</dbReference>
<dbReference type="PROSITE" id="PS51257">
    <property type="entry name" value="PROKAR_LIPOPROTEIN"/>
    <property type="match status" value="1"/>
</dbReference>
<gene>
    <name evidence="4" type="ORF">NTJ_06096</name>
</gene>
<dbReference type="Pfam" id="PF01757">
    <property type="entry name" value="Acyl_transf_3"/>
    <property type="match status" value="1"/>
</dbReference>